<accession>A0A543IXT2</accession>
<proteinExistence type="predicted"/>
<dbReference type="Proteomes" id="UP000319213">
    <property type="component" value="Unassembled WGS sequence"/>
</dbReference>
<name>A0A543IXT2_9ACTN</name>
<organism evidence="1 2">
    <name type="scientific">Thermopolyspora flexuosa</name>
    <dbReference type="NCBI Taxonomy" id="103836"/>
    <lineage>
        <taxon>Bacteria</taxon>
        <taxon>Bacillati</taxon>
        <taxon>Actinomycetota</taxon>
        <taxon>Actinomycetes</taxon>
        <taxon>Streptosporangiales</taxon>
        <taxon>Streptosporangiaceae</taxon>
        <taxon>Thermopolyspora</taxon>
    </lineage>
</organism>
<dbReference type="PANTHER" id="PTHR17985">
    <property type="entry name" value="SER/THR-RICH PROTEIN T10 IN DGCR REGION"/>
    <property type="match status" value="1"/>
</dbReference>
<protein>
    <submittedName>
        <fullName evidence="1">Transport and Golgi organization protein 2</fullName>
    </submittedName>
</protein>
<dbReference type="OrthoDB" id="4380123at2"/>
<dbReference type="Pfam" id="PF05742">
    <property type="entry name" value="TANGO2"/>
    <property type="match status" value="1"/>
</dbReference>
<evidence type="ECO:0000313" key="2">
    <source>
        <dbReference type="Proteomes" id="UP000319213"/>
    </source>
</evidence>
<gene>
    <name evidence="1" type="ORF">FHX40_2087</name>
</gene>
<dbReference type="EMBL" id="VFPQ01000001">
    <property type="protein sequence ID" value="TQM75381.1"/>
    <property type="molecule type" value="Genomic_DNA"/>
</dbReference>
<comment type="caution">
    <text evidence="1">The sequence shown here is derived from an EMBL/GenBank/DDBJ whole genome shotgun (WGS) entry which is preliminary data.</text>
</comment>
<dbReference type="PANTHER" id="PTHR17985:SF8">
    <property type="entry name" value="TRANSPORT AND GOLGI ORGANIZATION PROTEIN 2 HOMOLOG"/>
    <property type="match status" value="1"/>
</dbReference>
<reference evidence="1 2" key="1">
    <citation type="submission" date="2019-06" db="EMBL/GenBank/DDBJ databases">
        <title>Sequencing the genomes of 1000 actinobacteria strains.</title>
        <authorList>
            <person name="Klenk H.-P."/>
        </authorList>
    </citation>
    <scope>NUCLEOTIDE SEQUENCE [LARGE SCALE GENOMIC DNA]</scope>
    <source>
        <strain evidence="1 2">DSM 43186</strain>
    </source>
</reference>
<evidence type="ECO:0000313" key="1">
    <source>
        <dbReference type="EMBL" id="TQM75381.1"/>
    </source>
</evidence>
<keyword evidence="2" id="KW-1185">Reference proteome</keyword>
<sequence length="247" mass="26508">MCTVIVGFAQDADVPVMLAGVRDEFLARPWLPPDRHWPDRPGLVGGLDLQAGGTWLAVDPETSRAAALLNGRGVLARDEVRRSRGELPLLALTTGEPPAEPDLACYDPFHLVLAEVGGVRLWSWDGRRLTEDKPPEGVHVIVNGGRARGDGNPRAAHFRPLFAAAEAGGTGPAAEAGERRWRAWRELASGAGLAADDPRALIVRRDLGERGAWGSSSVTLLGLSPHGVRYEFCPRPGDPGAWYRVLG</sequence>
<dbReference type="InterPro" id="IPR008551">
    <property type="entry name" value="TANGO2"/>
</dbReference>
<dbReference type="AlphaFoldDB" id="A0A543IXT2"/>